<keyword evidence="12 13" id="KW-0807">Transducer</keyword>
<dbReference type="PANTHER" id="PTHR24242:SF253">
    <property type="entry name" value="OLFACTORY RECEPTOR-RELATED"/>
    <property type="match status" value="1"/>
</dbReference>
<keyword evidence="9" id="KW-1015">Disulfide bond</keyword>
<dbReference type="Ensembl" id="ENSLLET00000040311.1">
    <property type="protein sequence ID" value="ENSLLEP00000038776.1"/>
    <property type="gene ID" value="ENSLLEG00000024587.1"/>
</dbReference>
<keyword evidence="3 14" id="KW-0716">Sensory transduction</keyword>
<keyword evidence="17" id="KW-1185">Reference proteome</keyword>
<dbReference type="FunFam" id="1.20.1070.10:FF:000010">
    <property type="entry name" value="Olfactory receptor"/>
    <property type="match status" value="1"/>
</dbReference>
<dbReference type="GO" id="GO:0004984">
    <property type="term" value="F:olfactory receptor activity"/>
    <property type="evidence" value="ECO:0007669"/>
    <property type="project" value="InterPro"/>
</dbReference>
<evidence type="ECO:0000256" key="5">
    <source>
        <dbReference type="ARBA" id="ARBA00022725"/>
    </source>
</evidence>
<dbReference type="PROSITE" id="PS50262">
    <property type="entry name" value="G_PROTEIN_RECEP_F1_2"/>
    <property type="match status" value="1"/>
</dbReference>
<evidence type="ECO:0000259" key="15">
    <source>
        <dbReference type="PROSITE" id="PS50262"/>
    </source>
</evidence>
<dbReference type="GeneTree" id="ENSGT01150000286948"/>
<dbReference type="PRINTS" id="PR00245">
    <property type="entry name" value="OLFACTORYR"/>
</dbReference>
<evidence type="ECO:0000256" key="7">
    <source>
        <dbReference type="ARBA" id="ARBA00023040"/>
    </source>
</evidence>
<evidence type="ECO:0000256" key="10">
    <source>
        <dbReference type="ARBA" id="ARBA00023170"/>
    </source>
</evidence>
<sequence>FREFQNIPAFNPLLFILILSLYVLTLNGNLMIITLVAKVPRLKSPMYFFLTQLSLSDILLTTNISPNMLHIILNGGSTISVAGCITQMYLHGVSVTAECLLLTVMSYDRYLAICKPLHYTSIMYFSLQLRLVITSWVLAFITCFICNLRFCGPHVINHYFCDLEPILELSCSDIVIVRIIQYILAILSAVLPFSFILSTYVFIFTAIFRIPSSVGKQKAFSTCSSHLIVVIMYYGTLITIYLIPTGGKMSNVNKAISLLYTTGTPLLNPVIYSLRSQDIRAAVNTFFGRR</sequence>
<dbReference type="Pfam" id="PF13853">
    <property type="entry name" value="7tm_4"/>
    <property type="match status" value="1"/>
</dbReference>
<dbReference type="PRINTS" id="PR00237">
    <property type="entry name" value="GPCRRHODOPSN"/>
</dbReference>
<keyword evidence="6 14" id="KW-1133">Transmembrane helix</keyword>
<keyword evidence="4 13" id="KW-0812">Transmembrane</keyword>
<evidence type="ECO:0000256" key="6">
    <source>
        <dbReference type="ARBA" id="ARBA00022989"/>
    </source>
</evidence>
<reference evidence="16" key="1">
    <citation type="submission" date="2025-08" db="UniProtKB">
        <authorList>
            <consortium name="Ensembl"/>
        </authorList>
    </citation>
    <scope>IDENTIFICATION</scope>
</reference>
<evidence type="ECO:0000256" key="2">
    <source>
        <dbReference type="ARBA" id="ARBA00022475"/>
    </source>
</evidence>
<evidence type="ECO:0000256" key="13">
    <source>
        <dbReference type="RuleBase" id="RU000688"/>
    </source>
</evidence>
<dbReference type="InterPro" id="IPR050939">
    <property type="entry name" value="Olfactory_GPCR1"/>
</dbReference>
<evidence type="ECO:0000256" key="9">
    <source>
        <dbReference type="ARBA" id="ARBA00023157"/>
    </source>
</evidence>
<accession>A0A8C5QMX5</accession>
<reference evidence="16" key="2">
    <citation type="submission" date="2025-09" db="UniProtKB">
        <authorList>
            <consortium name="Ensembl"/>
        </authorList>
    </citation>
    <scope>IDENTIFICATION</scope>
</reference>
<keyword evidence="2 14" id="KW-1003">Cell membrane</keyword>
<comment type="subcellular location">
    <subcellularLocation>
        <location evidence="1 14">Cell membrane</location>
        <topology evidence="1 14">Multi-pass membrane protein</topology>
    </subcellularLocation>
</comment>
<dbReference type="InterPro" id="IPR017452">
    <property type="entry name" value="GPCR_Rhodpsn_7TM"/>
</dbReference>
<keyword evidence="7 13" id="KW-0297">G-protein coupled receptor</keyword>
<protein>
    <recommendedName>
        <fullName evidence="14">Olfactory receptor</fullName>
    </recommendedName>
</protein>
<keyword evidence="11" id="KW-0325">Glycoprotein</keyword>
<feature type="transmembrane region" description="Helical" evidence="14">
    <location>
        <begin position="219"/>
        <end position="243"/>
    </location>
</feature>
<dbReference type="InterPro" id="IPR000276">
    <property type="entry name" value="GPCR_Rhodpsn"/>
</dbReference>
<dbReference type="GO" id="GO:0005886">
    <property type="term" value="C:plasma membrane"/>
    <property type="evidence" value="ECO:0007669"/>
    <property type="project" value="UniProtKB-SubCell"/>
</dbReference>
<dbReference type="Gene3D" id="1.20.1070.10">
    <property type="entry name" value="Rhodopsin 7-helix transmembrane proteins"/>
    <property type="match status" value="1"/>
</dbReference>
<dbReference type="PANTHER" id="PTHR24242">
    <property type="entry name" value="G-PROTEIN COUPLED RECEPTOR"/>
    <property type="match status" value="1"/>
</dbReference>
<feature type="domain" description="G-protein coupled receptors family 1 profile" evidence="15">
    <location>
        <begin position="28"/>
        <end position="272"/>
    </location>
</feature>
<organism evidence="16 17">
    <name type="scientific">Leptobrachium leishanense</name>
    <name type="common">Leishan spiny toad</name>
    <dbReference type="NCBI Taxonomy" id="445787"/>
    <lineage>
        <taxon>Eukaryota</taxon>
        <taxon>Metazoa</taxon>
        <taxon>Chordata</taxon>
        <taxon>Craniata</taxon>
        <taxon>Vertebrata</taxon>
        <taxon>Euteleostomi</taxon>
        <taxon>Amphibia</taxon>
        <taxon>Batrachia</taxon>
        <taxon>Anura</taxon>
        <taxon>Pelobatoidea</taxon>
        <taxon>Megophryidae</taxon>
        <taxon>Leptobrachium</taxon>
    </lineage>
</organism>
<dbReference type="GO" id="GO:0004930">
    <property type="term" value="F:G protein-coupled receptor activity"/>
    <property type="evidence" value="ECO:0007669"/>
    <property type="project" value="UniProtKB-KW"/>
</dbReference>
<evidence type="ECO:0000256" key="11">
    <source>
        <dbReference type="ARBA" id="ARBA00023180"/>
    </source>
</evidence>
<evidence type="ECO:0000256" key="8">
    <source>
        <dbReference type="ARBA" id="ARBA00023136"/>
    </source>
</evidence>
<keyword evidence="5 14" id="KW-0552">Olfaction</keyword>
<dbReference type="PROSITE" id="PS00237">
    <property type="entry name" value="G_PROTEIN_RECEP_F1_1"/>
    <property type="match status" value="1"/>
</dbReference>
<evidence type="ECO:0000256" key="1">
    <source>
        <dbReference type="ARBA" id="ARBA00004651"/>
    </source>
</evidence>
<feature type="transmembrane region" description="Helical" evidence="14">
    <location>
        <begin position="179"/>
        <end position="207"/>
    </location>
</feature>
<feature type="transmembrane region" description="Helical" evidence="14">
    <location>
        <begin position="131"/>
        <end position="150"/>
    </location>
</feature>
<evidence type="ECO:0000313" key="16">
    <source>
        <dbReference type="Ensembl" id="ENSLLEP00000038776.1"/>
    </source>
</evidence>
<feature type="transmembrane region" description="Helical" evidence="14">
    <location>
        <begin position="12"/>
        <end position="37"/>
    </location>
</feature>
<dbReference type="SUPFAM" id="SSF81321">
    <property type="entry name" value="Family A G protein-coupled receptor-like"/>
    <property type="match status" value="1"/>
</dbReference>
<dbReference type="OrthoDB" id="5967130at2759"/>
<evidence type="ECO:0000313" key="17">
    <source>
        <dbReference type="Proteomes" id="UP000694569"/>
    </source>
</evidence>
<dbReference type="InterPro" id="IPR000725">
    <property type="entry name" value="Olfact_rcpt"/>
</dbReference>
<evidence type="ECO:0000256" key="4">
    <source>
        <dbReference type="ARBA" id="ARBA00022692"/>
    </source>
</evidence>
<evidence type="ECO:0000256" key="14">
    <source>
        <dbReference type="RuleBase" id="RU363047"/>
    </source>
</evidence>
<dbReference type="Proteomes" id="UP000694569">
    <property type="component" value="Unplaced"/>
</dbReference>
<evidence type="ECO:0000256" key="12">
    <source>
        <dbReference type="ARBA" id="ARBA00023224"/>
    </source>
</evidence>
<keyword evidence="8 14" id="KW-0472">Membrane</keyword>
<keyword evidence="10 13" id="KW-0675">Receptor</keyword>
<dbReference type="AlphaFoldDB" id="A0A8C5QMX5"/>
<proteinExistence type="inferred from homology"/>
<evidence type="ECO:0000256" key="3">
    <source>
        <dbReference type="ARBA" id="ARBA00022606"/>
    </source>
</evidence>
<feature type="transmembrane region" description="Helical" evidence="14">
    <location>
        <begin position="255"/>
        <end position="274"/>
    </location>
</feature>
<name>A0A8C5QMX5_9ANUR</name>
<comment type="similarity">
    <text evidence="13">Belongs to the G-protein coupled receptor 1 family.</text>
</comment>